<dbReference type="Pfam" id="PF10507">
    <property type="entry name" value="TMEM65"/>
    <property type="match status" value="1"/>
</dbReference>
<comment type="subcellular location">
    <subcellularLocation>
        <location evidence="1">Membrane</location>
        <topology evidence="1">Multi-pass membrane protein</topology>
    </subcellularLocation>
</comment>
<gene>
    <name evidence="6" type="ORF">NEZAVI_LOCUS7437</name>
</gene>
<dbReference type="OrthoDB" id="430821at2759"/>
<dbReference type="PANTHER" id="PTHR21706:SF15">
    <property type="entry name" value="TRANSMEMBRANE PROTEIN 65"/>
    <property type="match status" value="1"/>
</dbReference>
<dbReference type="GO" id="GO:0016020">
    <property type="term" value="C:membrane"/>
    <property type="evidence" value="ECO:0007669"/>
    <property type="project" value="UniProtKB-SubCell"/>
</dbReference>
<evidence type="ECO:0000256" key="1">
    <source>
        <dbReference type="ARBA" id="ARBA00004141"/>
    </source>
</evidence>
<keyword evidence="7" id="KW-1185">Reference proteome</keyword>
<dbReference type="AlphaFoldDB" id="A0A9P0H8R6"/>
<protein>
    <recommendedName>
        <fullName evidence="8">Transmembrane protein 65</fullName>
    </recommendedName>
</protein>
<evidence type="ECO:0000256" key="5">
    <source>
        <dbReference type="SAM" id="Phobius"/>
    </source>
</evidence>
<evidence type="ECO:0000313" key="6">
    <source>
        <dbReference type="EMBL" id="CAH1397650.1"/>
    </source>
</evidence>
<evidence type="ECO:0000313" key="7">
    <source>
        <dbReference type="Proteomes" id="UP001152798"/>
    </source>
</evidence>
<reference evidence="6" key="1">
    <citation type="submission" date="2022-01" db="EMBL/GenBank/DDBJ databases">
        <authorList>
            <person name="King R."/>
        </authorList>
    </citation>
    <scope>NUCLEOTIDE SEQUENCE</scope>
</reference>
<evidence type="ECO:0000256" key="2">
    <source>
        <dbReference type="ARBA" id="ARBA00022692"/>
    </source>
</evidence>
<evidence type="ECO:0000256" key="4">
    <source>
        <dbReference type="ARBA" id="ARBA00023136"/>
    </source>
</evidence>
<dbReference type="PANTHER" id="PTHR21706">
    <property type="entry name" value="TRANSMEMBRANE PROTEIN 65"/>
    <property type="match status" value="1"/>
</dbReference>
<sequence>MFVSSAVRLLTSSSFIPVKSVCELDLLRTNVVRTFHLSSYQFGIYDIDKKNVEKLADESGKSPPLDKDKARALILKLNEEERDLISSALKEYEANKRKEEYAEQLAALKWRSKFGRPTKVPTLGDVDPTGSYCPVPEDWLMKKYAETVPKPTTRQLGRVFVHNAIPFVGFGFLDNSIMILCGDYIEMKVGTMITISTMAAAALGNCFSDVLGLGSAYYVERLALALGFKAPNLTPIQLNMNSTRRAANLGRAVGVTIGCILGMAPLLIL</sequence>
<name>A0A9P0H8R6_NEZVI</name>
<keyword evidence="4 5" id="KW-0472">Membrane</keyword>
<evidence type="ECO:0000256" key="3">
    <source>
        <dbReference type="ARBA" id="ARBA00022989"/>
    </source>
</evidence>
<dbReference type="Proteomes" id="UP001152798">
    <property type="component" value="Chromosome 4"/>
</dbReference>
<keyword evidence="3 5" id="KW-1133">Transmembrane helix</keyword>
<dbReference type="GO" id="GO:0005739">
    <property type="term" value="C:mitochondrion"/>
    <property type="evidence" value="ECO:0007669"/>
    <property type="project" value="TreeGrafter"/>
</dbReference>
<keyword evidence="2 5" id="KW-0812">Transmembrane</keyword>
<organism evidence="6 7">
    <name type="scientific">Nezara viridula</name>
    <name type="common">Southern green stink bug</name>
    <name type="synonym">Cimex viridulus</name>
    <dbReference type="NCBI Taxonomy" id="85310"/>
    <lineage>
        <taxon>Eukaryota</taxon>
        <taxon>Metazoa</taxon>
        <taxon>Ecdysozoa</taxon>
        <taxon>Arthropoda</taxon>
        <taxon>Hexapoda</taxon>
        <taxon>Insecta</taxon>
        <taxon>Pterygota</taxon>
        <taxon>Neoptera</taxon>
        <taxon>Paraneoptera</taxon>
        <taxon>Hemiptera</taxon>
        <taxon>Heteroptera</taxon>
        <taxon>Panheteroptera</taxon>
        <taxon>Pentatomomorpha</taxon>
        <taxon>Pentatomoidea</taxon>
        <taxon>Pentatomidae</taxon>
        <taxon>Pentatominae</taxon>
        <taxon>Nezara</taxon>
    </lineage>
</organism>
<proteinExistence type="predicted"/>
<feature type="transmembrane region" description="Helical" evidence="5">
    <location>
        <begin position="249"/>
        <end position="268"/>
    </location>
</feature>
<dbReference type="InterPro" id="IPR019537">
    <property type="entry name" value="TMEM65"/>
</dbReference>
<evidence type="ECO:0008006" key="8">
    <source>
        <dbReference type="Google" id="ProtNLM"/>
    </source>
</evidence>
<accession>A0A9P0H8R6</accession>
<dbReference type="EMBL" id="OV725080">
    <property type="protein sequence ID" value="CAH1397650.1"/>
    <property type="molecule type" value="Genomic_DNA"/>
</dbReference>